<dbReference type="GeneID" id="19302573"/>
<dbReference type="HOGENOM" id="CLU_1199928_0_0_1"/>
<name>S7PWK2_GLOTA</name>
<accession>S7PWK2</accession>
<proteinExistence type="predicted"/>
<sequence>MAPKPRGPRKFSAEQEAIIDRIFKWDLAYKTHTYYHAKYRTTNAVNKAAHAEALELLKVTEPYKIWANPQTNSDRVIGPEYFDVADYAASHPPADVRDPVERWLIVIVLDMAIQCYEESSGRDGWEFLTTEAKNRARDLLMAQDMFDTTRFFDRSVSPASPDPEQSARSTSSVGPHLLLCHIRLKDGEVYEVADHIHSAMNGDSYELRLLGSDVTKRVDVDDLEEQLVQVVYDEEDDASI</sequence>
<dbReference type="AlphaFoldDB" id="S7PWK2"/>
<feature type="region of interest" description="Disordered" evidence="1">
    <location>
        <begin position="153"/>
        <end position="172"/>
    </location>
</feature>
<protein>
    <submittedName>
        <fullName evidence="2">Uncharacterized protein</fullName>
    </submittedName>
</protein>
<evidence type="ECO:0000313" key="2">
    <source>
        <dbReference type="EMBL" id="EPQ51976.1"/>
    </source>
</evidence>
<dbReference type="Proteomes" id="UP000030669">
    <property type="component" value="Unassembled WGS sequence"/>
</dbReference>
<dbReference type="RefSeq" id="XP_007869837.1">
    <property type="nucleotide sequence ID" value="XM_007871646.1"/>
</dbReference>
<evidence type="ECO:0000313" key="3">
    <source>
        <dbReference type="Proteomes" id="UP000030669"/>
    </source>
</evidence>
<keyword evidence="3" id="KW-1185">Reference proteome</keyword>
<reference evidence="2 3" key="1">
    <citation type="journal article" date="2012" name="Science">
        <title>The Paleozoic origin of enzymatic lignin decomposition reconstructed from 31 fungal genomes.</title>
        <authorList>
            <person name="Floudas D."/>
            <person name="Binder M."/>
            <person name="Riley R."/>
            <person name="Barry K."/>
            <person name="Blanchette R.A."/>
            <person name="Henrissat B."/>
            <person name="Martinez A.T."/>
            <person name="Otillar R."/>
            <person name="Spatafora J.W."/>
            <person name="Yadav J.S."/>
            <person name="Aerts A."/>
            <person name="Benoit I."/>
            <person name="Boyd A."/>
            <person name="Carlson A."/>
            <person name="Copeland A."/>
            <person name="Coutinho P.M."/>
            <person name="de Vries R.P."/>
            <person name="Ferreira P."/>
            <person name="Findley K."/>
            <person name="Foster B."/>
            <person name="Gaskell J."/>
            <person name="Glotzer D."/>
            <person name="Gorecki P."/>
            <person name="Heitman J."/>
            <person name="Hesse C."/>
            <person name="Hori C."/>
            <person name="Igarashi K."/>
            <person name="Jurgens J.A."/>
            <person name="Kallen N."/>
            <person name="Kersten P."/>
            <person name="Kohler A."/>
            <person name="Kuees U."/>
            <person name="Kumar T.K.A."/>
            <person name="Kuo A."/>
            <person name="LaButti K."/>
            <person name="Larrondo L.F."/>
            <person name="Lindquist E."/>
            <person name="Ling A."/>
            <person name="Lombard V."/>
            <person name="Lucas S."/>
            <person name="Lundell T."/>
            <person name="Martin R."/>
            <person name="McLaughlin D.J."/>
            <person name="Morgenstern I."/>
            <person name="Morin E."/>
            <person name="Murat C."/>
            <person name="Nagy L.G."/>
            <person name="Nolan M."/>
            <person name="Ohm R.A."/>
            <person name="Patyshakuliyeva A."/>
            <person name="Rokas A."/>
            <person name="Ruiz-Duenas F.J."/>
            <person name="Sabat G."/>
            <person name="Salamov A."/>
            <person name="Samejima M."/>
            <person name="Schmutz J."/>
            <person name="Slot J.C."/>
            <person name="St John F."/>
            <person name="Stenlid J."/>
            <person name="Sun H."/>
            <person name="Sun S."/>
            <person name="Syed K."/>
            <person name="Tsang A."/>
            <person name="Wiebenga A."/>
            <person name="Young D."/>
            <person name="Pisabarro A."/>
            <person name="Eastwood D.C."/>
            <person name="Martin F."/>
            <person name="Cullen D."/>
            <person name="Grigoriev I.V."/>
            <person name="Hibbett D.S."/>
        </authorList>
    </citation>
    <scope>NUCLEOTIDE SEQUENCE [LARGE SCALE GENOMIC DNA]</scope>
    <source>
        <strain evidence="2 3">ATCC 11539</strain>
    </source>
</reference>
<organism evidence="2 3">
    <name type="scientific">Gloeophyllum trabeum (strain ATCC 11539 / FP-39264 / Madison 617)</name>
    <name type="common">Brown rot fungus</name>
    <dbReference type="NCBI Taxonomy" id="670483"/>
    <lineage>
        <taxon>Eukaryota</taxon>
        <taxon>Fungi</taxon>
        <taxon>Dikarya</taxon>
        <taxon>Basidiomycota</taxon>
        <taxon>Agaricomycotina</taxon>
        <taxon>Agaricomycetes</taxon>
        <taxon>Gloeophyllales</taxon>
        <taxon>Gloeophyllaceae</taxon>
        <taxon>Gloeophyllum</taxon>
    </lineage>
</organism>
<dbReference type="KEGG" id="gtr:GLOTRDRAFT_132779"/>
<gene>
    <name evidence="2" type="ORF">GLOTRDRAFT_132779</name>
</gene>
<dbReference type="EMBL" id="KB469309">
    <property type="protein sequence ID" value="EPQ51976.1"/>
    <property type="molecule type" value="Genomic_DNA"/>
</dbReference>
<evidence type="ECO:0000256" key="1">
    <source>
        <dbReference type="SAM" id="MobiDB-lite"/>
    </source>
</evidence>